<sequence length="779" mass="87234">MAARAPNSAQELNSVVAVFSHGYQALLSILSRDPYYFSPVTSPSSKSESSDTSPRWLPTGWRRPALVNVGLTSASLVILTSTLLYSISMKSNFNQVWAFYTSDCKSTATANTLLHLLINIVSTGLFASSNFFMQVLNSPSMQEIKFNHSRGKWLDIGIPSWRNAFHLHTFKLVAWIFLLLTSLPIHLLFNSSIFQINSRYGDFHLTIAAESFLQGGSYVLPGAALLVATPRGFGNGALRPTRQDILTKNAVYSAQLQNVSATAIQASKWSLLDASECQRIYKGNLCTGLQEYRNVVMVAEGDGWKRSETWDLSADGERLWDSTTSASELNSLWYDAQCTMTGELFDNTPICQTDCAGVLRSSESMQPEVSVTRPYILRVQEWHETSTYSNSSPHSTHRIISNKPFEISHCLAEKRETTCSVALSRPLLLAVVLSVFSKLVISVSVVWIMGADEPLVTLGDAVASFIRDQDEPLIPGYPTDAFVRQNAKHICSGIETYHSPEREIWRQRKQRRANAVPTSSWVRNCWFWIITVVPIATLLALQVNNSLLLYLEMSREWDQFSTAFCSLRVTQPNISLMTFTSIIHWLLSSSLYTVVSKGSYYQIRSYYQTRDYYRPQGGSYSTDTFSLPEDATVTLCVSYLPILIQLVLCITMVLFLQELSKRELPGYMPLVGSNSLAISAACRVSPLSKAPRRSTTEEETQDIELEECTPRSTGDPEVGGTADYQQDVVLYPLKWGEVKMPEDWYLQADAPEETDRVGHLGFGTVEDDPQPPTNGRRYR</sequence>
<feature type="transmembrane region" description="Helical" evidence="2">
    <location>
        <begin position="65"/>
        <end position="87"/>
    </location>
</feature>
<dbReference type="EMBL" id="WIGN01000665">
    <property type="protein sequence ID" value="KAF6785962.1"/>
    <property type="molecule type" value="Genomic_DNA"/>
</dbReference>
<accession>A0A8H6INC4</accession>
<feature type="region of interest" description="Disordered" evidence="1">
    <location>
        <begin position="689"/>
        <end position="721"/>
    </location>
</feature>
<feature type="compositionally biased region" description="Acidic residues" evidence="1">
    <location>
        <begin position="697"/>
        <end position="707"/>
    </location>
</feature>
<evidence type="ECO:0000256" key="1">
    <source>
        <dbReference type="SAM" id="MobiDB-lite"/>
    </source>
</evidence>
<evidence type="ECO:0000259" key="3">
    <source>
        <dbReference type="Pfam" id="PF20163"/>
    </source>
</evidence>
<dbReference type="PANTHER" id="PTHR35395:SF1">
    <property type="entry name" value="DUF6536 DOMAIN-CONTAINING PROTEIN"/>
    <property type="match status" value="1"/>
</dbReference>
<feature type="transmembrane region" description="Helical" evidence="2">
    <location>
        <begin position="631"/>
        <end position="656"/>
    </location>
</feature>
<dbReference type="AlphaFoldDB" id="A0A8H6INC4"/>
<feature type="transmembrane region" description="Helical" evidence="2">
    <location>
        <begin position="108"/>
        <end position="132"/>
    </location>
</feature>
<dbReference type="Pfam" id="PF20163">
    <property type="entry name" value="DUF6536"/>
    <property type="match status" value="1"/>
</dbReference>
<feature type="transmembrane region" description="Helical" evidence="2">
    <location>
        <begin position="572"/>
        <end position="595"/>
    </location>
</feature>
<feature type="transmembrane region" description="Helical" evidence="2">
    <location>
        <begin position="427"/>
        <end position="449"/>
    </location>
</feature>
<feature type="region of interest" description="Disordered" evidence="1">
    <location>
        <begin position="749"/>
        <end position="779"/>
    </location>
</feature>
<dbReference type="InterPro" id="IPR046623">
    <property type="entry name" value="DUF6536"/>
</dbReference>
<name>A0A8H6INC4_9PEZI</name>
<feature type="transmembrane region" description="Helical" evidence="2">
    <location>
        <begin position="526"/>
        <end position="551"/>
    </location>
</feature>
<keyword evidence="2" id="KW-1133">Transmembrane helix</keyword>
<dbReference type="PANTHER" id="PTHR35395">
    <property type="entry name" value="DUF6536 DOMAIN-CONTAINING PROTEIN"/>
    <property type="match status" value="1"/>
</dbReference>
<evidence type="ECO:0000256" key="2">
    <source>
        <dbReference type="SAM" id="Phobius"/>
    </source>
</evidence>
<protein>
    <recommendedName>
        <fullName evidence="3">DUF6536 domain-containing protein</fullName>
    </recommendedName>
</protein>
<keyword evidence="5" id="KW-1185">Reference proteome</keyword>
<evidence type="ECO:0000313" key="5">
    <source>
        <dbReference type="Proteomes" id="UP000652219"/>
    </source>
</evidence>
<evidence type="ECO:0000313" key="4">
    <source>
        <dbReference type="EMBL" id="KAF6785962.1"/>
    </source>
</evidence>
<organism evidence="4 5">
    <name type="scientific">Colletotrichum sojae</name>
    <dbReference type="NCBI Taxonomy" id="2175907"/>
    <lineage>
        <taxon>Eukaryota</taxon>
        <taxon>Fungi</taxon>
        <taxon>Dikarya</taxon>
        <taxon>Ascomycota</taxon>
        <taxon>Pezizomycotina</taxon>
        <taxon>Sordariomycetes</taxon>
        <taxon>Hypocreomycetidae</taxon>
        <taxon>Glomerellales</taxon>
        <taxon>Glomerellaceae</taxon>
        <taxon>Colletotrichum</taxon>
        <taxon>Colletotrichum orchidearum species complex</taxon>
    </lineage>
</organism>
<gene>
    <name evidence="4" type="ORF">CSOJ01_15499</name>
</gene>
<feature type="domain" description="DUF6536" evidence="3">
    <location>
        <begin position="61"/>
        <end position="213"/>
    </location>
</feature>
<proteinExistence type="predicted"/>
<reference evidence="4 5" key="1">
    <citation type="journal article" date="2020" name="Phytopathology">
        <title>Genome Sequence Resources of Colletotrichum truncatum, C. plurivorum, C. musicola, and C. sojae: Four Species Pathogenic to Soybean (Glycine max).</title>
        <authorList>
            <person name="Rogerio F."/>
            <person name="Boufleur T.R."/>
            <person name="Ciampi-Guillardi M."/>
            <person name="Sukno S.A."/>
            <person name="Thon M.R."/>
            <person name="Massola Junior N.S."/>
            <person name="Baroncelli R."/>
        </authorList>
    </citation>
    <scope>NUCLEOTIDE SEQUENCE [LARGE SCALE GENOMIC DNA]</scope>
    <source>
        <strain evidence="4 5">LFN0009</strain>
    </source>
</reference>
<keyword evidence="2" id="KW-0472">Membrane</keyword>
<comment type="caution">
    <text evidence="4">The sequence shown here is derived from an EMBL/GenBank/DDBJ whole genome shotgun (WGS) entry which is preliminary data.</text>
</comment>
<feature type="transmembrane region" description="Helical" evidence="2">
    <location>
        <begin position="172"/>
        <end position="189"/>
    </location>
</feature>
<keyword evidence="2" id="KW-0812">Transmembrane</keyword>
<dbReference type="Proteomes" id="UP000652219">
    <property type="component" value="Unassembled WGS sequence"/>
</dbReference>